<dbReference type="Pfam" id="PF03737">
    <property type="entry name" value="RraA-like"/>
    <property type="match status" value="1"/>
</dbReference>
<dbReference type="EMBL" id="JBHTHX010002519">
    <property type="protein sequence ID" value="MFD0890557.1"/>
    <property type="molecule type" value="Genomic_DNA"/>
</dbReference>
<organism evidence="2 3">
    <name type="scientific">Streptosporangium algeriense</name>
    <dbReference type="NCBI Taxonomy" id="1682748"/>
    <lineage>
        <taxon>Bacteria</taxon>
        <taxon>Bacillati</taxon>
        <taxon>Actinomycetota</taxon>
        <taxon>Actinomycetes</taxon>
        <taxon>Streptosporangiales</taxon>
        <taxon>Streptosporangiaceae</taxon>
        <taxon>Streptosporangium</taxon>
    </lineage>
</organism>
<dbReference type="SUPFAM" id="SSF89562">
    <property type="entry name" value="RraA-like"/>
    <property type="match status" value="1"/>
</dbReference>
<reference evidence="3" key="1">
    <citation type="journal article" date="2019" name="Int. J. Syst. Evol. Microbiol.">
        <title>The Global Catalogue of Microorganisms (GCM) 10K type strain sequencing project: providing services to taxonomists for standard genome sequencing and annotation.</title>
        <authorList>
            <consortium name="The Broad Institute Genomics Platform"/>
            <consortium name="The Broad Institute Genome Sequencing Center for Infectious Disease"/>
            <person name="Wu L."/>
            <person name="Ma J."/>
        </authorList>
    </citation>
    <scope>NUCLEOTIDE SEQUENCE [LARGE SCALE GENOMIC DNA]</scope>
    <source>
        <strain evidence="3">CCUG 62974</strain>
    </source>
</reference>
<evidence type="ECO:0008006" key="4">
    <source>
        <dbReference type="Google" id="ProtNLM"/>
    </source>
</evidence>
<feature type="non-terminal residue" evidence="2">
    <location>
        <position position="113"/>
    </location>
</feature>
<sequence length="113" mass="11503">MTALAPKEPTVNGEDGQRGPVTTVEALELGSATLYEASGLGCDLDPAFRPAWPGARLAGTALPVQAAAGDNLPLHWALENARPGDVLVVDAGGAPFGYWGEVLAVAAIRRGVA</sequence>
<dbReference type="Proteomes" id="UP001597024">
    <property type="component" value="Unassembled WGS sequence"/>
</dbReference>
<keyword evidence="3" id="KW-1185">Reference proteome</keyword>
<feature type="region of interest" description="Disordered" evidence="1">
    <location>
        <begin position="1"/>
        <end position="20"/>
    </location>
</feature>
<evidence type="ECO:0000256" key="1">
    <source>
        <dbReference type="SAM" id="MobiDB-lite"/>
    </source>
</evidence>
<proteinExistence type="predicted"/>
<dbReference type="Gene3D" id="3.50.30.40">
    <property type="entry name" value="Ribonuclease E inhibitor RraA/RraA-like"/>
    <property type="match status" value="1"/>
</dbReference>
<comment type="caution">
    <text evidence="2">The sequence shown here is derived from an EMBL/GenBank/DDBJ whole genome shotgun (WGS) entry which is preliminary data.</text>
</comment>
<accession>A0ABW3E6A4</accession>
<protein>
    <recommendedName>
        <fullName evidence="4">4-hydroxy-4-methyl-2-oxoglutarate aldolase</fullName>
    </recommendedName>
</protein>
<dbReference type="InterPro" id="IPR036704">
    <property type="entry name" value="RraA/RraA-like_sf"/>
</dbReference>
<evidence type="ECO:0000313" key="3">
    <source>
        <dbReference type="Proteomes" id="UP001597024"/>
    </source>
</evidence>
<name>A0ABW3E6A4_9ACTN</name>
<dbReference type="InterPro" id="IPR005493">
    <property type="entry name" value="RraA/RraA-like"/>
</dbReference>
<gene>
    <name evidence="2" type="ORF">ACFQ08_38945</name>
</gene>
<dbReference type="CDD" id="cd16841">
    <property type="entry name" value="RraA_family"/>
    <property type="match status" value="1"/>
</dbReference>
<evidence type="ECO:0000313" key="2">
    <source>
        <dbReference type="EMBL" id="MFD0890557.1"/>
    </source>
</evidence>